<accession>A0A9K3ITZ8</accession>
<dbReference type="AlphaFoldDB" id="A0A9K3ITZ8"/>
<protein>
    <submittedName>
        <fullName evidence="1">Uncharacterized protein</fullName>
    </submittedName>
</protein>
<dbReference type="Gramene" id="mRNA:HanXRQr2_Chr06g0264191">
    <property type="protein sequence ID" value="mRNA:HanXRQr2_Chr06g0264191"/>
    <property type="gene ID" value="HanXRQr2_Chr06g0264191"/>
</dbReference>
<reference evidence="1" key="1">
    <citation type="journal article" date="2017" name="Nature">
        <title>The sunflower genome provides insights into oil metabolism, flowering and Asterid evolution.</title>
        <authorList>
            <person name="Badouin H."/>
            <person name="Gouzy J."/>
            <person name="Grassa C.J."/>
            <person name="Murat F."/>
            <person name="Staton S.E."/>
            <person name="Cottret L."/>
            <person name="Lelandais-Briere C."/>
            <person name="Owens G.L."/>
            <person name="Carrere S."/>
            <person name="Mayjonade B."/>
            <person name="Legrand L."/>
            <person name="Gill N."/>
            <person name="Kane N.C."/>
            <person name="Bowers J.E."/>
            <person name="Hubner S."/>
            <person name="Bellec A."/>
            <person name="Berard A."/>
            <person name="Berges H."/>
            <person name="Blanchet N."/>
            <person name="Boniface M.C."/>
            <person name="Brunel D."/>
            <person name="Catrice O."/>
            <person name="Chaidir N."/>
            <person name="Claudel C."/>
            <person name="Donnadieu C."/>
            <person name="Faraut T."/>
            <person name="Fievet G."/>
            <person name="Helmstetter N."/>
            <person name="King M."/>
            <person name="Knapp S.J."/>
            <person name="Lai Z."/>
            <person name="Le Paslier M.C."/>
            <person name="Lippi Y."/>
            <person name="Lorenzon L."/>
            <person name="Mandel J.R."/>
            <person name="Marage G."/>
            <person name="Marchand G."/>
            <person name="Marquand E."/>
            <person name="Bret-Mestries E."/>
            <person name="Morien E."/>
            <person name="Nambeesan S."/>
            <person name="Nguyen T."/>
            <person name="Pegot-Espagnet P."/>
            <person name="Pouilly N."/>
            <person name="Raftis F."/>
            <person name="Sallet E."/>
            <person name="Schiex T."/>
            <person name="Thomas J."/>
            <person name="Vandecasteele C."/>
            <person name="Vares D."/>
            <person name="Vear F."/>
            <person name="Vautrin S."/>
            <person name="Crespi M."/>
            <person name="Mangin B."/>
            <person name="Burke J.M."/>
            <person name="Salse J."/>
            <person name="Munos S."/>
            <person name="Vincourt P."/>
            <person name="Rieseberg L.H."/>
            <person name="Langlade N.B."/>
        </authorList>
    </citation>
    <scope>NUCLEOTIDE SEQUENCE</scope>
    <source>
        <tissue evidence="1">Leaves</tissue>
    </source>
</reference>
<proteinExistence type="predicted"/>
<gene>
    <name evidence="1" type="ORF">HanXRQr2_Chr06g0264191</name>
</gene>
<name>A0A9K3ITZ8_HELAN</name>
<dbReference type="Proteomes" id="UP000215914">
    <property type="component" value="Unassembled WGS sequence"/>
</dbReference>
<organism evidence="1 2">
    <name type="scientific">Helianthus annuus</name>
    <name type="common">Common sunflower</name>
    <dbReference type="NCBI Taxonomy" id="4232"/>
    <lineage>
        <taxon>Eukaryota</taxon>
        <taxon>Viridiplantae</taxon>
        <taxon>Streptophyta</taxon>
        <taxon>Embryophyta</taxon>
        <taxon>Tracheophyta</taxon>
        <taxon>Spermatophyta</taxon>
        <taxon>Magnoliopsida</taxon>
        <taxon>eudicotyledons</taxon>
        <taxon>Gunneridae</taxon>
        <taxon>Pentapetalae</taxon>
        <taxon>asterids</taxon>
        <taxon>campanulids</taxon>
        <taxon>Asterales</taxon>
        <taxon>Asteraceae</taxon>
        <taxon>Asteroideae</taxon>
        <taxon>Heliantheae alliance</taxon>
        <taxon>Heliantheae</taxon>
        <taxon>Helianthus</taxon>
    </lineage>
</organism>
<sequence length="43" mass="5085">MYRLTLDVDCAQYHCEKATFIVKELNSSRKGCETRIDRKFDSI</sequence>
<comment type="caution">
    <text evidence="1">The sequence shown here is derived from an EMBL/GenBank/DDBJ whole genome shotgun (WGS) entry which is preliminary data.</text>
</comment>
<keyword evidence="2" id="KW-1185">Reference proteome</keyword>
<reference evidence="1" key="2">
    <citation type="submission" date="2020-06" db="EMBL/GenBank/DDBJ databases">
        <title>Helianthus annuus Genome sequencing and assembly Release 2.</title>
        <authorList>
            <person name="Gouzy J."/>
            <person name="Langlade N."/>
            <person name="Munos S."/>
        </authorList>
    </citation>
    <scope>NUCLEOTIDE SEQUENCE</scope>
    <source>
        <tissue evidence="1">Leaves</tissue>
    </source>
</reference>
<evidence type="ECO:0000313" key="2">
    <source>
        <dbReference type="Proteomes" id="UP000215914"/>
    </source>
</evidence>
<evidence type="ECO:0000313" key="1">
    <source>
        <dbReference type="EMBL" id="KAF5802832.1"/>
    </source>
</evidence>
<dbReference type="EMBL" id="MNCJ02000321">
    <property type="protein sequence ID" value="KAF5802832.1"/>
    <property type="molecule type" value="Genomic_DNA"/>
</dbReference>